<keyword evidence="5 9" id="KW-0798">TonB box</keyword>
<comment type="subcellular location">
    <subcellularLocation>
        <location evidence="1 8">Cell outer membrane</location>
        <topology evidence="1 8">Multi-pass membrane protein</topology>
    </subcellularLocation>
</comment>
<sequence length="1006" mass="111896">MKKSYSLIGGIFFGLMLSTGGVTVKAQSQNQTRTISGTITADGKPLSGVVILQEGSDQFTTSNSNGTYQLQVRSENPILLFKHPNYMQERLPVGSQTVINLSLRQAVTGIEEVILNAGYYKVKEKESTGSIAKITAKDIENQPVVNVLSAMQGRLAGVSITQNSGTPGGGYDIQIRGRNSLRTYSTGSVNANAPLYIIDGVPVPAGNDFRSGMASAILPYQDTNPLSAINPDDVQSIEVLKDADATAIYGSRGANGVVLVTTKKGSKGKTIVSYNGSYGIGRAARLPEMMSTEEYIKVRRQAFQNDNIQNIPATAYDINGRWSPDRNTNWQKYFIGNRSEQQSHQINISGGTDNTRFNLSGSHDEQTTVFPGDYGYKRNNAGISLQHQSPNRNFSVQFSSYYSTQNNVLPPTDFYRVYTTLAPNAPDLYKPDGSLNWENNTFTNPLAAATQTYSTGSKQLISNLSMDYKLMQGLMLKINSGYTDNKVNETRLFPKTFYNPSTNIGSERSAIRKGEVNNTSWIVEPQLSYDKKLGNHQIQMLLGSTFQEQRSTNQVLYASNFPSDELIENLGSAQSLIVNSTGSFTYRYQSLYGRINYNYDGKYLLNLTGRRDGSSRFGPERRYSNFAAVGGAWIFSKEKFLQSVKWLSFAKLRGSYGTAGSDLIGDYQYLDTYQTGQYGYEGVQSINPVRLYNPNFGWEETRKMEVALEAGFLDNRINVSGAYYRNRSKNQLVGIPQPGTTGFSTIQGNLNATVQNTGWEFVLDSKIFNRDNFKWSSVINFSAPRNQLIDFPNLEGSTFANTLVVGRSTTIRKLYHYIGIDPVTGIYKFEDVNKDGKLDINDRTVVKDIGLRWDGSIQNSFQYGRWKLQFLVQVINQNLTNSKSNATSLGSMGNLPVQYLDYWTPDNPNATYQKPTTLANAALTTAAVNFTNSDAVISNAWYVRLRNVSLQYDFPADLLKVMNVSVFFQGQNLATWTKFKDIDPELVLSGYTPPLQVFSFGFNIKF</sequence>
<dbReference type="InterPro" id="IPR000531">
    <property type="entry name" value="Beta-barrel_TonB"/>
</dbReference>
<keyword evidence="4 8" id="KW-0812">Transmembrane</keyword>
<dbReference type="Proteomes" id="UP000256326">
    <property type="component" value="Unassembled WGS sequence"/>
</dbReference>
<evidence type="ECO:0000256" key="5">
    <source>
        <dbReference type="ARBA" id="ARBA00023077"/>
    </source>
</evidence>
<evidence type="ECO:0000313" key="13">
    <source>
        <dbReference type="Proteomes" id="UP000256326"/>
    </source>
</evidence>
<accession>A0A3D9CTK8</accession>
<dbReference type="RefSeq" id="WP_116036010.1">
    <property type="nucleotide sequence ID" value="NZ_JBHLVV010000099.1"/>
</dbReference>
<reference evidence="12 13" key="1">
    <citation type="journal article" date="2006" name="Int. J. Syst. Evol. Microbiol.">
        <title>Chryseobacterium hispanicum sp. nov., isolated from the drinking water distribution system of Sevilla, Spain.</title>
        <authorList>
            <person name="Gallego V."/>
            <person name="Garcia M.T."/>
            <person name="Ventosa A."/>
        </authorList>
    </citation>
    <scope>NUCLEOTIDE SEQUENCE [LARGE SCALE GENOMIC DNA]</scope>
    <source>
        <strain evidence="12 13">KCTC 22104</strain>
    </source>
</reference>
<feature type="domain" description="TonB-dependent receptor-like beta-barrel" evidence="10">
    <location>
        <begin position="431"/>
        <end position="973"/>
    </location>
</feature>
<evidence type="ECO:0000256" key="9">
    <source>
        <dbReference type="RuleBase" id="RU003357"/>
    </source>
</evidence>
<keyword evidence="2 8" id="KW-0813">Transport</keyword>
<keyword evidence="3 8" id="KW-1134">Transmembrane beta strand</keyword>
<feature type="domain" description="TonB-dependent receptor plug" evidence="11">
    <location>
        <begin position="124"/>
        <end position="257"/>
    </location>
</feature>
<evidence type="ECO:0000256" key="8">
    <source>
        <dbReference type="PROSITE-ProRule" id="PRU01360"/>
    </source>
</evidence>
<evidence type="ECO:0000256" key="7">
    <source>
        <dbReference type="ARBA" id="ARBA00023237"/>
    </source>
</evidence>
<dbReference type="AlphaFoldDB" id="A0A3D9CTK8"/>
<dbReference type="SUPFAM" id="SSF56935">
    <property type="entry name" value="Porins"/>
    <property type="match status" value="1"/>
</dbReference>
<dbReference type="InterPro" id="IPR023996">
    <property type="entry name" value="TonB-dep_OMP_SusC/RagA"/>
</dbReference>
<dbReference type="InterPro" id="IPR012910">
    <property type="entry name" value="Plug_dom"/>
</dbReference>
<dbReference type="EMBL" id="QNUG01000029">
    <property type="protein sequence ID" value="REC69125.1"/>
    <property type="molecule type" value="Genomic_DNA"/>
</dbReference>
<dbReference type="NCBIfam" id="TIGR04056">
    <property type="entry name" value="OMP_RagA_SusC"/>
    <property type="match status" value="1"/>
</dbReference>
<keyword evidence="7 8" id="KW-0998">Cell outer membrane</keyword>
<comment type="similarity">
    <text evidence="8 9">Belongs to the TonB-dependent receptor family.</text>
</comment>
<dbReference type="SUPFAM" id="SSF49464">
    <property type="entry name" value="Carboxypeptidase regulatory domain-like"/>
    <property type="match status" value="1"/>
</dbReference>
<evidence type="ECO:0000256" key="1">
    <source>
        <dbReference type="ARBA" id="ARBA00004571"/>
    </source>
</evidence>
<dbReference type="InterPro" id="IPR036942">
    <property type="entry name" value="Beta-barrel_TonB_sf"/>
</dbReference>
<keyword evidence="6 8" id="KW-0472">Membrane</keyword>
<protein>
    <submittedName>
        <fullName evidence="12">SusC/RagA family TonB-linked outer membrane protein</fullName>
    </submittedName>
</protein>
<evidence type="ECO:0000256" key="4">
    <source>
        <dbReference type="ARBA" id="ARBA00022692"/>
    </source>
</evidence>
<proteinExistence type="inferred from homology"/>
<dbReference type="InterPro" id="IPR008969">
    <property type="entry name" value="CarboxyPept-like_regulatory"/>
</dbReference>
<evidence type="ECO:0000259" key="11">
    <source>
        <dbReference type="Pfam" id="PF07715"/>
    </source>
</evidence>
<evidence type="ECO:0000256" key="2">
    <source>
        <dbReference type="ARBA" id="ARBA00022448"/>
    </source>
</evidence>
<dbReference type="Pfam" id="PF07715">
    <property type="entry name" value="Plug"/>
    <property type="match status" value="1"/>
</dbReference>
<comment type="caution">
    <text evidence="12">The sequence shown here is derived from an EMBL/GenBank/DDBJ whole genome shotgun (WGS) entry which is preliminary data.</text>
</comment>
<dbReference type="OrthoDB" id="9768177at2"/>
<dbReference type="Pfam" id="PF00593">
    <property type="entry name" value="TonB_dep_Rec_b-barrel"/>
    <property type="match status" value="1"/>
</dbReference>
<name>A0A3D9CTK8_9FLAO</name>
<dbReference type="GO" id="GO:0009279">
    <property type="term" value="C:cell outer membrane"/>
    <property type="evidence" value="ECO:0007669"/>
    <property type="project" value="UniProtKB-SubCell"/>
</dbReference>
<dbReference type="Gene3D" id="2.170.130.10">
    <property type="entry name" value="TonB-dependent receptor, plug domain"/>
    <property type="match status" value="1"/>
</dbReference>
<dbReference type="PROSITE" id="PS52016">
    <property type="entry name" value="TONB_DEPENDENT_REC_3"/>
    <property type="match status" value="1"/>
</dbReference>
<evidence type="ECO:0000256" key="6">
    <source>
        <dbReference type="ARBA" id="ARBA00023136"/>
    </source>
</evidence>
<dbReference type="Gene3D" id="2.40.170.20">
    <property type="entry name" value="TonB-dependent receptor, beta-barrel domain"/>
    <property type="match status" value="1"/>
</dbReference>
<evidence type="ECO:0000259" key="10">
    <source>
        <dbReference type="Pfam" id="PF00593"/>
    </source>
</evidence>
<dbReference type="Gene3D" id="2.60.40.1120">
    <property type="entry name" value="Carboxypeptidase-like, regulatory domain"/>
    <property type="match status" value="1"/>
</dbReference>
<dbReference type="InterPro" id="IPR037066">
    <property type="entry name" value="Plug_dom_sf"/>
</dbReference>
<dbReference type="NCBIfam" id="TIGR04057">
    <property type="entry name" value="SusC_RagA_signa"/>
    <property type="match status" value="1"/>
</dbReference>
<evidence type="ECO:0000256" key="3">
    <source>
        <dbReference type="ARBA" id="ARBA00022452"/>
    </source>
</evidence>
<keyword evidence="13" id="KW-1185">Reference proteome</keyword>
<dbReference type="InterPro" id="IPR039426">
    <property type="entry name" value="TonB-dep_rcpt-like"/>
</dbReference>
<evidence type="ECO:0000313" key="12">
    <source>
        <dbReference type="EMBL" id="REC69125.1"/>
    </source>
</evidence>
<gene>
    <name evidence="12" type="ORF">DRF58_12815</name>
</gene>
<organism evidence="12 13">
    <name type="scientific">Epilithonimonas hispanica</name>
    <dbReference type="NCBI Taxonomy" id="358687"/>
    <lineage>
        <taxon>Bacteria</taxon>
        <taxon>Pseudomonadati</taxon>
        <taxon>Bacteroidota</taxon>
        <taxon>Flavobacteriia</taxon>
        <taxon>Flavobacteriales</taxon>
        <taxon>Weeksellaceae</taxon>
        <taxon>Chryseobacterium group</taxon>
        <taxon>Epilithonimonas</taxon>
    </lineage>
</organism>
<dbReference type="InterPro" id="IPR023997">
    <property type="entry name" value="TonB-dep_OMP_SusC/RagA_CS"/>
</dbReference>